<gene>
    <name evidence="3" type="ORF">GCM10023187_03070</name>
</gene>
<keyword evidence="4" id="KW-1185">Reference proteome</keyword>
<evidence type="ECO:0000313" key="3">
    <source>
        <dbReference type="EMBL" id="GAA4395754.1"/>
    </source>
</evidence>
<dbReference type="Proteomes" id="UP001500936">
    <property type="component" value="Unassembled WGS sequence"/>
</dbReference>
<reference evidence="4" key="1">
    <citation type="journal article" date="2019" name="Int. J. Syst. Evol. Microbiol.">
        <title>The Global Catalogue of Microorganisms (GCM) 10K type strain sequencing project: providing services to taxonomists for standard genome sequencing and annotation.</title>
        <authorList>
            <consortium name="The Broad Institute Genomics Platform"/>
            <consortium name="The Broad Institute Genome Sequencing Center for Infectious Disease"/>
            <person name="Wu L."/>
            <person name="Ma J."/>
        </authorList>
    </citation>
    <scope>NUCLEOTIDE SEQUENCE [LARGE SCALE GENOMIC DNA]</scope>
    <source>
        <strain evidence="4">JCM 17925</strain>
    </source>
</reference>
<organism evidence="3 4">
    <name type="scientific">Nibrella viscosa</name>
    <dbReference type="NCBI Taxonomy" id="1084524"/>
    <lineage>
        <taxon>Bacteria</taxon>
        <taxon>Pseudomonadati</taxon>
        <taxon>Bacteroidota</taxon>
        <taxon>Cytophagia</taxon>
        <taxon>Cytophagales</taxon>
        <taxon>Spirosomataceae</taxon>
        <taxon>Nibrella</taxon>
    </lineage>
</organism>
<protein>
    <recommendedName>
        <fullName evidence="5">GLPGLI family protein</fullName>
    </recommendedName>
</protein>
<comment type="caution">
    <text evidence="3">The sequence shown here is derived from an EMBL/GenBank/DDBJ whole genome shotgun (WGS) entry which is preliminary data.</text>
</comment>
<evidence type="ECO:0000313" key="4">
    <source>
        <dbReference type="Proteomes" id="UP001500936"/>
    </source>
</evidence>
<dbReference type="Pfam" id="PF22252">
    <property type="entry name" value="PNGase_F-II_N"/>
    <property type="match status" value="1"/>
</dbReference>
<keyword evidence="2" id="KW-0732">Signal</keyword>
<dbReference type="RefSeq" id="WP_345263244.1">
    <property type="nucleotide sequence ID" value="NZ_BAABHB010000001.1"/>
</dbReference>
<evidence type="ECO:0008006" key="5">
    <source>
        <dbReference type="Google" id="ProtNLM"/>
    </source>
</evidence>
<dbReference type="NCBIfam" id="TIGR01200">
    <property type="entry name" value="GLPGLI"/>
    <property type="match status" value="1"/>
</dbReference>
<dbReference type="EMBL" id="BAABHB010000001">
    <property type="protein sequence ID" value="GAA4395754.1"/>
    <property type="molecule type" value="Genomic_DNA"/>
</dbReference>
<feature type="region of interest" description="Disordered" evidence="1">
    <location>
        <begin position="223"/>
        <end position="242"/>
    </location>
</feature>
<accession>A0ABP8JU18</accession>
<feature type="chain" id="PRO_5047048610" description="GLPGLI family protein" evidence="2">
    <location>
        <begin position="22"/>
        <end position="264"/>
    </location>
</feature>
<sequence length="264" mass="29375">MKLLKIFSVGIATLAAAPVLAQPASGNINYEVMQKIDMSQMRIVINGQEVKPGSPDAPADIPDVRSFSMKLSFAGNYGKEEREGGNMMIRRFVGGDGPGAGGPSQVTNLGRPFDETVYVDMADKKYVTVLSVKKEKDIKTYRAEREYKKTPGWQDTDQTKKIAGFTCRKATVPFRNETYTVWYTTDLPFTYSPVNGLAPEKGVVLQIESNRETFKATKIDQKSVSAKEVQPSEQAQTVSADQLDDIRQKALADFRQRMMAEEPR</sequence>
<feature type="compositionally biased region" description="Polar residues" evidence="1">
    <location>
        <begin position="231"/>
        <end position="240"/>
    </location>
</feature>
<proteinExistence type="predicted"/>
<name>A0ABP8JU18_9BACT</name>
<evidence type="ECO:0000256" key="2">
    <source>
        <dbReference type="SAM" id="SignalP"/>
    </source>
</evidence>
<dbReference type="InterPro" id="IPR005901">
    <property type="entry name" value="GLPGLI"/>
</dbReference>
<evidence type="ECO:0000256" key="1">
    <source>
        <dbReference type="SAM" id="MobiDB-lite"/>
    </source>
</evidence>
<feature type="signal peptide" evidence="2">
    <location>
        <begin position="1"/>
        <end position="21"/>
    </location>
</feature>